<evidence type="ECO:0000256" key="1">
    <source>
        <dbReference type="SAM" id="MobiDB-lite"/>
    </source>
</evidence>
<proteinExistence type="predicted"/>
<evidence type="ECO:0000313" key="3">
    <source>
        <dbReference type="Proteomes" id="UP001279734"/>
    </source>
</evidence>
<name>A0AAD3S9X4_NEPGR</name>
<organism evidence="2 3">
    <name type="scientific">Nepenthes gracilis</name>
    <name type="common">Slender pitcher plant</name>
    <dbReference type="NCBI Taxonomy" id="150966"/>
    <lineage>
        <taxon>Eukaryota</taxon>
        <taxon>Viridiplantae</taxon>
        <taxon>Streptophyta</taxon>
        <taxon>Embryophyta</taxon>
        <taxon>Tracheophyta</taxon>
        <taxon>Spermatophyta</taxon>
        <taxon>Magnoliopsida</taxon>
        <taxon>eudicotyledons</taxon>
        <taxon>Gunneridae</taxon>
        <taxon>Pentapetalae</taxon>
        <taxon>Caryophyllales</taxon>
        <taxon>Nepenthaceae</taxon>
        <taxon>Nepenthes</taxon>
    </lineage>
</organism>
<gene>
    <name evidence="2" type="ORF">Nepgr_008879</name>
</gene>
<keyword evidence="3" id="KW-1185">Reference proteome</keyword>
<dbReference type="AlphaFoldDB" id="A0AAD3S9X4"/>
<accession>A0AAD3S9X4</accession>
<sequence length="81" mass="9018">MAWKVPSADDKAFSPPRATSPLRGSPKERPPLASHGRNSSDHESSRVPIAQLHANALRTGKRFFFVKVSEKWPRQKSGHDS</sequence>
<comment type="caution">
    <text evidence="2">The sequence shown here is derived from an EMBL/GenBank/DDBJ whole genome shotgun (WGS) entry which is preliminary data.</text>
</comment>
<protein>
    <submittedName>
        <fullName evidence="2">Uncharacterized protein</fullName>
    </submittedName>
</protein>
<reference evidence="2" key="1">
    <citation type="submission" date="2023-05" db="EMBL/GenBank/DDBJ databases">
        <title>Nepenthes gracilis genome sequencing.</title>
        <authorList>
            <person name="Fukushima K."/>
        </authorList>
    </citation>
    <scope>NUCLEOTIDE SEQUENCE</scope>
    <source>
        <strain evidence="2">SING2019-196</strain>
    </source>
</reference>
<dbReference type="Proteomes" id="UP001279734">
    <property type="component" value="Unassembled WGS sequence"/>
</dbReference>
<feature type="region of interest" description="Disordered" evidence="1">
    <location>
        <begin position="1"/>
        <end position="49"/>
    </location>
</feature>
<evidence type="ECO:0000313" key="2">
    <source>
        <dbReference type="EMBL" id="GMH07039.1"/>
    </source>
</evidence>
<dbReference type="EMBL" id="BSYO01000007">
    <property type="protein sequence ID" value="GMH07039.1"/>
    <property type="molecule type" value="Genomic_DNA"/>
</dbReference>